<feature type="domain" description="DUF7282" evidence="2">
    <location>
        <begin position="85"/>
        <end position="181"/>
    </location>
</feature>
<dbReference type="EMBL" id="MHQJ01000042">
    <property type="protein sequence ID" value="OHA00582.1"/>
    <property type="molecule type" value="Genomic_DNA"/>
</dbReference>
<feature type="transmembrane region" description="Helical" evidence="1">
    <location>
        <begin position="17"/>
        <end position="36"/>
    </location>
</feature>
<evidence type="ECO:0000313" key="4">
    <source>
        <dbReference type="Proteomes" id="UP000177362"/>
    </source>
</evidence>
<sequence>MNTIPAQVKRTYSAEQFFAAIIIAVLAAGVAGYFVGRSTLAVRESYIGNNEALNSANSINSTASLENAARNAAAASGGNAVIVLNQPAGDSIQIQSVSFGAAGGWAAIHEDRDGKPGNVLGAQFYAAGETKNGTVYLLRPTVAGTYYAILHTDNGDHEFDLTIDFPVTYSAGNPVMARFTVSEN</sequence>
<gene>
    <name evidence="3" type="ORF">A3C11_02905</name>
</gene>
<proteinExistence type="predicted"/>
<accession>A0A1G2KPK9</accession>
<organism evidence="3 4">
    <name type="scientific">Candidatus Sungbacteria bacterium RIFCSPHIGHO2_02_FULL_49_12</name>
    <dbReference type="NCBI Taxonomy" id="1802271"/>
    <lineage>
        <taxon>Bacteria</taxon>
        <taxon>Candidatus Sungiibacteriota</taxon>
    </lineage>
</organism>
<evidence type="ECO:0000259" key="2">
    <source>
        <dbReference type="Pfam" id="PF23951"/>
    </source>
</evidence>
<evidence type="ECO:0000256" key="1">
    <source>
        <dbReference type="SAM" id="Phobius"/>
    </source>
</evidence>
<keyword evidence="1" id="KW-1133">Transmembrane helix</keyword>
<evidence type="ECO:0000313" key="3">
    <source>
        <dbReference type="EMBL" id="OHA00582.1"/>
    </source>
</evidence>
<name>A0A1G2KPK9_9BACT</name>
<dbReference type="STRING" id="1802271.A3C11_02905"/>
<comment type="caution">
    <text evidence="3">The sequence shown here is derived from an EMBL/GenBank/DDBJ whole genome shotgun (WGS) entry which is preliminary data.</text>
</comment>
<keyword evidence="1" id="KW-0472">Membrane</keyword>
<keyword evidence="1" id="KW-0812">Transmembrane</keyword>
<protein>
    <recommendedName>
        <fullName evidence="2">DUF7282 domain-containing protein</fullName>
    </recommendedName>
</protein>
<dbReference type="Pfam" id="PF23951">
    <property type="entry name" value="DUF7282"/>
    <property type="match status" value="1"/>
</dbReference>
<dbReference type="AlphaFoldDB" id="A0A1G2KPK9"/>
<reference evidence="3 4" key="1">
    <citation type="journal article" date="2016" name="Nat. Commun.">
        <title>Thousands of microbial genomes shed light on interconnected biogeochemical processes in an aquifer system.</title>
        <authorList>
            <person name="Anantharaman K."/>
            <person name="Brown C.T."/>
            <person name="Hug L.A."/>
            <person name="Sharon I."/>
            <person name="Castelle C.J."/>
            <person name="Probst A.J."/>
            <person name="Thomas B.C."/>
            <person name="Singh A."/>
            <person name="Wilkins M.J."/>
            <person name="Karaoz U."/>
            <person name="Brodie E.L."/>
            <person name="Williams K.H."/>
            <person name="Hubbard S.S."/>
            <person name="Banfield J.F."/>
        </authorList>
    </citation>
    <scope>NUCLEOTIDE SEQUENCE [LARGE SCALE GENOMIC DNA]</scope>
</reference>
<dbReference type="Proteomes" id="UP000177362">
    <property type="component" value="Unassembled WGS sequence"/>
</dbReference>
<dbReference type="InterPro" id="IPR055706">
    <property type="entry name" value="Slg1/2_DUF7282"/>
</dbReference>